<evidence type="ECO:0000259" key="2">
    <source>
        <dbReference type="Pfam" id="PF13548"/>
    </source>
</evidence>
<keyword evidence="4" id="KW-1185">Reference proteome</keyword>
<dbReference type="InterPro" id="IPR025196">
    <property type="entry name" value="DUF4126"/>
</dbReference>
<feature type="transmembrane region" description="Helical" evidence="1">
    <location>
        <begin position="97"/>
        <end position="115"/>
    </location>
</feature>
<dbReference type="RefSeq" id="WP_376981864.1">
    <property type="nucleotide sequence ID" value="NZ_JBHLSV010000019.1"/>
</dbReference>
<evidence type="ECO:0000313" key="4">
    <source>
        <dbReference type="Proteomes" id="UP001589793"/>
    </source>
</evidence>
<sequence>MEALMMTLGSGWVSGVRPYFMIFLLGLSGRILGLEEVPAVLQRTDLLVITGILLLVDLAADKIAYLDSLWDAIHTVVRPVAGGAIGYLLGGETSTTTAIVMAVIGAAAAFGAHAAKTTTRAAVNMSPEPVSNTLVSAGEDVAVLVMGVLAIALPAIAGLLALALLALGILLIIRLHRVYRGLRGRRRPAGAAAGSD</sequence>
<dbReference type="Pfam" id="PF13548">
    <property type="entry name" value="DUF4126"/>
    <property type="match status" value="1"/>
</dbReference>
<proteinExistence type="predicted"/>
<keyword evidence="1" id="KW-1133">Transmembrane helix</keyword>
<keyword evidence="1" id="KW-0812">Transmembrane</keyword>
<gene>
    <name evidence="3" type="ORF">ACFFF6_14265</name>
</gene>
<dbReference type="EMBL" id="JBHLSV010000019">
    <property type="protein sequence ID" value="MFC0675125.1"/>
    <property type="molecule type" value="Genomic_DNA"/>
</dbReference>
<reference evidence="3 4" key="1">
    <citation type="submission" date="2024-09" db="EMBL/GenBank/DDBJ databases">
        <authorList>
            <person name="Sun Q."/>
            <person name="Mori K."/>
        </authorList>
    </citation>
    <scope>NUCLEOTIDE SEQUENCE [LARGE SCALE GENOMIC DNA]</scope>
    <source>
        <strain evidence="3 4">CICC 10874</strain>
    </source>
</reference>
<evidence type="ECO:0000256" key="1">
    <source>
        <dbReference type="SAM" id="Phobius"/>
    </source>
</evidence>
<feature type="transmembrane region" description="Helical" evidence="1">
    <location>
        <begin position="141"/>
        <end position="173"/>
    </location>
</feature>
<evidence type="ECO:0000313" key="3">
    <source>
        <dbReference type="EMBL" id="MFC0675125.1"/>
    </source>
</evidence>
<feature type="transmembrane region" description="Helical" evidence="1">
    <location>
        <begin position="16"/>
        <end position="34"/>
    </location>
</feature>
<name>A0ABV6RDR4_9MICO</name>
<accession>A0ABV6RDR4</accession>
<protein>
    <submittedName>
        <fullName evidence="3">DUF4126 domain-containing protein</fullName>
    </submittedName>
</protein>
<feature type="domain" description="DUF4126" evidence="2">
    <location>
        <begin position="4"/>
        <end position="172"/>
    </location>
</feature>
<organism evidence="3 4">
    <name type="scientific">Brachybacterium hainanense</name>
    <dbReference type="NCBI Taxonomy" id="1541174"/>
    <lineage>
        <taxon>Bacteria</taxon>
        <taxon>Bacillati</taxon>
        <taxon>Actinomycetota</taxon>
        <taxon>Actinomycetes</taxon>
        <taxon>Micrococcales</taxon>
        <taxon>Dermabacteraceae</taxon>
        <taxon>Brachybacterium</taxon>
    </lineage>
</organism>
<keyword evidence="1" id="KW-0472">Membrane</keyword>
<comment type="caution">
    <text evidence="3">The sequence shown here is derived from an EMBL/GenBank/DDBJ whole genome shotgun (WGS) entry which is preliminary data.</text>
</comment>
<dbReference type="Proteomes" id="UP001589793">
    <property type="component" value="Unassembled WGS sequence"/>
</dbReference>